<dbReference type="InterPro" id="IPR036890">
    <property type="entry name" value="HATPase_C_sf"/>
</dbReference>
<dbReference type="GO" id="GO:0005886">
    <property type="term" value="C:plasma membrane"/>
    <property type="evidence" value="ECO:0007669"/>
    <property type="project" value="TreeGrafter"/>
</dbReference>
<dbReference type="Pfam" id="PF02518">
    <property type="entry name" value="HATPase_c"/>
    <property type="match status" value="1"/>
</dbReference>
<evidence type="ECO:0000256" key="2">
    <source>
        <dbReference type="ARBA" id="ARBA00004370"/>
    </source>
</evidence>
<evidence type="ECO:0000259" key="11">
    <source>
        <dbReference type="PROSITE" id="PS50109"/>
    </source>
</evidence>
<dbReference type="PANTHER" id="PTHR45436:SF8">
    <property type="entry name" value="HISTIDINE KINASE"/>
    <property type="match status" value="1"/>
</dbReference>
<evidence type="ECO:0000256" key="5">
    <source>
        <dbReference type="ARBA" id="ARBA00022679"/>
    </source>
</evidence>
<dbReference type="PANTHER" id="PTHR45436">
    <property type="entry name" value="SENSOR HISTIDINE KINASE YKOH"/>
    <property type="match status" value="1"/>
</dbReference>
<keyword evidence="5" id="KW-0808">Transferase</keyword>
<keyword evidence="14" id="KW-1185">Reference proteome</keyword>
<dbReference type="InterPro" id="IPR004358">
    <property type="entry name" value="Sig_transdc_His_kin-like_C"/>
</dbReference>
<evidence type="ECO:0000256" key="9">
    <source>
        <dbReference type="ARBA" id="ARBA00023012"/>
    </source>
</evidence>
<comment type="subcellular location">
    <subcellularLocation>
        <location evidence="2">Membrane</location>
    </subcellularLocation>
</comment>
<dbReference type="SUPFAM" id="SSF55874">
    <property type="entry name" value="ATPase domain of HSP90 chaperone/DNA topoisomerase II/histidine kinase"/>
    <property type="match status" value="1"/>
</dbReference>
<gene>
    <name evidence="13" type="ORF">DSW25_13855</name>
</gene>
<evidence type="ECO:0000313" key="13">
    <source>
        <dbReference type="EMBL" id="KEJ88732.1"/>
    </source>
</evidence>
<dbReference type="Proteomes" id="UP000027734">
    <property type="component" value="Unassembled WGS sequence"/>
</dbReference>
<keyword evidence="8" id="KW-1133">Transmembrane helix</keyword>
<comment type="catalytic activity">
    <reaction evidence="1">
        <text>ATP + protein L-histidine = ADP + protein N-phospho-L-histidine.</text>
        <dbReference type="EC" id="2.7.13.3"/>
    </reaction>
</comment>
<dbReference type="OrthoDB" id="9815202at2"/>
<organism evidence="13 14">
    <name type="scientific">Sulfitobacter donghicola DSW-25 = KCTC 12864 = JCM 14565</name>
    <dbReference type="NCBI Taxonomy" id="1300350"/>
    <lineage>
        <taxon>Bacteria</taxon>
        <taxon>Pseudomonadati</taxon>
        <taxon>Pseudomonadota</taxon>
        <taxon>Alphaproteobacteria</taxon>
        <taxon>Rhodobacterales</taxon>
        <taxon>Roseobacteraceae</taxon>
        <taxon>Sulfitobacter</taxon>
    </lineage>
</organism>
<dbReference type="InterPro" id="IPR036097">
    <property type="entry name" value="HisK_dim/P_sf"/>
</dbReference>
<keyword evidence="6" id="KW-0812">Transmembrane</keyword>
<keyword evidence="4" id="KW-0597">Phosphoprotein</keyword>
<keyword evidence="7" id="KW-0418">Kinase</keyword>
<evidence type="ECO:0000256" key="7">
    <source>
        <dbReference type="ARBA" id="ARBA00022777"/>
    </source>
</evidence>
<dbReference type="RefSeq" id="WP_025059610.1">
    <property type="nucleotide sequence ID" value="NZ_JASF01000005.1"/>
</dbReference>
<keyword evidence="10" id="KW-0472">Membrane</keyword>
<comment type="caution">
    <text evidence="13">The sequence shown here is derived from an EMBL/GenBank/DDBJ whole genome shotgun (WGS) entry which is preliminary data.</text>
</comment>
<dbReference type="SMART" id="SM00388">
    <property type="entry name" value="HisKA"/>
    <property type="match status" value="1"/>
</dbReference>
<evidence type="ECO:0000256" key="10">
    <source>
        <dbReference type="ARBA" id="ARBA00023136"/>
    </source>
</evidence>
<evidence type="ECO:0000313" key="14">
    <source>
        <dbReference type="Proteomes" id="UP000027734"/>
    </source>
</evidence>
<dbReference type="CDD" id="cd00082">
    <property type="entry name" value="HisKA"/>
    <property type="match status" value="1"/>
</dbReference>
<evidence type="ECO:0000256" key="8">
    <source>
        <dbReference type="ARBA" id="ARBA00022989"/>
    </source>
</evidence>
<protein>
    <recommendedName>
        <fullName evidence="3">histidine kinase</fullName>
        <ecNumber evidence="3">2.7.13.3</ecNumber>
    </recommendedName>
</protein>
<feature type="domain" description="Histidine kinase" evidence="11">
    <location>
        <begin position="233"/>
        <end position="444"/>
    </location>
</feature>
<dbReference type="SMART" id="SM00387">
    <property type="entry name" value="HATPase_c"/>
    <property type="match status" value="1"/>
</dbReference>
<accession>A0A073ITJ7</accession>
<evidence type="ECO:0000256" key="1">
    <source>
        <dbReference type="ARBA" id="ARBA00000085"/>
    </source>
</evidence>
<dbReference type="InterPro" id="IPR050428">
    <property type="entry name" value="TCS_sensor_his_kinase"/>
</dbReference>
<dbReference type="Gene3D" id="3.30.565.10">
    <property type="entry name" value="Histidine kinase-like ATPase, C-terminal domain"/>
    <property type="match status" value="1"/>
</dbReference>
<dbReference type="PROSITE" id="PS50885">
    <property type="entry name" value="HAMP"/>
    <property type="match status" value="1"/>
</dbReference>
<reference evidence="13 14" key="1">
    <citation type="submission" date="2014-01" db="EMBL/GenBank/DDBJ databases">
        <title>Sulfitobacter donghicola JCM 14565 Genome Sequencing.</title>
        <authorList>
            <person name="Lai Q."/>
            <person name="Hong Z."/>
        </authorList>
    </citation>
    <scope>NUCLEOTIDE SEQUENCE [LARGE SCALE GENOMIC DNA]</scope>
    <source>
        <strain evidence="13 14">JCM 14565</strain>
    </source>
</reference>
<dbReference type="AlphaFoldDB" id="A0A073ITJ7"/>
<dbReference type="GO" id="GO:0000155">
    <property type="term" value="F:phosphorelay sensor kinase activity"/>
    <property type="evidence" value="ECO:0007669"/>
    <property type="project" value="InterPro"/>
</dbReference>
<proteinExistence type="predicted"/>
<dbReference type="Gene3D" id="1.10.287.130">
    <property type="match status" value="1"/>
</dbReference>
<evidence type="ECO:0000259" key="12">
    <source>
        <dbReference type="PROSITE" id="PS50885"/>
    </source>
</evidence>
<evidence type="ECO:0000256" key="3">
    <source>
        <dbReference type="ARBA" id="ARBA00012438"/>
    </source>
</evidence>
<dbReference type="SUPFAM" id="SSF47384">
    <property type="entry name" value="Homodimeric domain of signal transducing histidine kinase"/>
    <property type="match status" value="1"/>
</dbReference>
<dbReference type="EC" id="2.7.13.3" evidence="3"/>
<dbReference type="InterPro" id="IPR003594">
    <property type="entry name" value="HATPase_dom"/>
</dbReference>
<dbReference type="InterPro" id="IPR003660">
    <property type="entry name" value="HAMP_dom"/>
</dbReference>
<dbReference type="STRING" id="1300350.Z948_2247"/>
<evidence type="ECO:0000256" key="6">
    <source>
        <dbReference type="ARBA" id="ARBA00022692"/>
    </source>
</evidence>
<sequence>MRRLWRSMQMRLALMLVVLFTTVSLLSLAASYAFTRAAFEQSIRDDLAQDLAGFRAAPSARAVALLVQAESDETDPDRLVISYVTRNGRIYGNGAVARDGEGFHIISLEEGAAELDGEYLALSVRLHGGGLTIARSRAELEGLQPVFLNILWISLLPTVLIALSGGYILARRSERHVEVIRSALEKITGGDLAARVVTGSRWSDDLSRIGAAVNGMAGAQERSVMALRQVSSDIAHDLKTPVQRVSLRLEELAGIVDDAATSNLVDETREEVAGISAVFQSLLQLAQVENGALREGFEPVDLAQLCQTLIEVYEPTAMERGQSLRFVGPEFASVQGEKNLLGQVVANLIENALGHTQQGAEITVSIQEEATGVSLIVEDNGPGIPEDEKGRVTQRLYRLDRSRNTPGNGLGLSLVDGVARLHGAVLNLEDADPGLRVSLRFPAS</sequence>
<evidence type="ECO:0000256" key="4">
    <source>
        <dbReference type="ARBA" id="ARBA00022553"/>
    </source>
</evidence>
<feature type="domain" description="HAMP" evidence="12">
    <location>
        <begin position="171"/>
        <end position="225"/>
    </location>
</feature>
<dbReference type="InterPro" id="IPR005467">
    <property type="entry name" value="His_kinase_dom"/>
</dbReference>
<keyword evidence="9" id="KW-0902">Two-component regulatory system</keyword>
<dbReference type="InterPro" id="IPR003661">
    <property type="entry name" value="HisK_dim/P_dom"/>
</dbReference>
<dbReference type="eggNOG" id="COG2205">
    <property type="taxonomic scope" value="Bacteria"/>
</dbReference>
<dbReference type="PROSITE" id="PS50109">
    <property type="entry name" value="HIS_KIN"/>
    <property type="match status" value="1"/>
</dbReference>
<dbReference type="PRINTS" id="PR00344">
    <property type="entry name" value="BCTRLSENSOR"/>
</dbReference>
<name>A0A073ITJ7_9RHOB</name>
<dbReference type="EMBL" id="JAMC01000005">
    <property type="protein sequence ID" value="KEJ88732.1"/>
    <property type="molecule type" value="Genomic_DNA"/>
</dbReference>